<accession>A0A1G2MGW6</accession>
<feature type="transmembrane region" description="Helical" evidence="1">
    <location>
        <begin position="48"/>
        <end position="71"/>
    </location>
</feature>
<dbReference type="AlphaFoldDB" id="A0A1G2MGW6"/>
<keyword evidence="1" id="KW-1133">Transmembrane helix</keyword>
<dbReference type="PANTHER" id="PTHR42709">
    <property type="entry name" value="ALKALINE PHOSPHATASE LIKE PROTEIN"/>
    <property type="match status" value="1"/>
</dbReference>
<feature type="transmembrane region" description="Helical" evidence="1">
    <location>
        <begin position="132"/>
        <end position="153"/>
    </location>
</feature>
<feature type="transmembrane region" description="Helical" evidence="1">
    <location>
        <begin position="12"/>
        <end position="36"/>
    </location>
</feature>
<proteinExistence type="predicted"/>
<keyword evidence="1" id="KW-0812">Transmembrane</keyword>
<keyword evidence="1" id="KW-0472">Membrane</keyword>
<dbReference type="GO" id="GO:0005886">
    <property type="term" value="C:plasma membrane"/>
    <property type="evidence" value="ECO:0007669"/>
    <property type="project" value="TreeGrafter"/>
</dbReference>
<dbReference type="Pfam" id="PF09335">
    <property type="entry name" value="VTT_dom"/>
    <property type="match status" value="1"/>
</dbReference>
<dbReference type="InterPro" id="IPR051311">
    <property type="entry name" value="DedA_domain"/>
</dbReference>
<comment type="caution">
    <text evidence="3">The sequence shown here is derived from an EMBL/GenBank/DDBJ whole genome shotgun (WGS) entry which is preliminary data.</text>
</comment>
<dbReference type="InterPro" id="IPR032816">
    <property type="entry name" value="VTT_dom"/>
</dbReference>
<evidence type="ECO:0000313" key="4">
    <source>
        <dbReference type="Proteomes" id="UP000176493"/>
    </source>
</evidence>
<evidence type="ECO:0000256" key="1">
    <source>
        <dbReference type="SAM" id="Phobius"/>
    </source>
</evidence>
<feature type="domain" description="VTT" evidence="2">
    <location>
        <begin position="28"/>
        <end position="150"/>
    </location>
</feature>
<reference evidence="3 4" key="1">
    <citation type="journal article" date="2016" name="Nat. Commun.">
        <title>Thousands of microbial genomes shed light on interconnected biogeochemical processes in an aquifer system.</title>
        <authorList>
            <person name="Anantharaman K."/>
            <person name="Brown C.T."/>
            <person name="Hug L.A."/>
            <person name="Sharon I."/>
            <person name="Castelle C.J."/>
            <person name="Probst A.J."/>
            <person name="Thomas B.C."/>
            <person name="Singh A."/>
            <person name="Wilkins M.J."/>
            <person name="Karaoz U."/>
            <person name="Brodie E.L."/>
            <person name="Williams K.H."/>
            <person name="Hubbard S.S."/>
            <person name="Banfield J.F."/>
        </authorList>
    </citation>
    <scope>NUCLEOTIDE SEQUENCE [LARGE SCALE GENOMIC DNA]</scope>
</reference>
<evidence type="ECO:0000259" key="2">
    <source>
        <dbReference type="Pfam" id="PF09335"/>
    </source>
</evidence>
<dbReference type="Proteomes" id="UP000176493">
    <property type="component" value="Unassembled WGS sequence"/>
</dbReference>
<feature type="transmembrane region" description="Helical" evidence="1">
    <location>
        <begin position="168"/>
        <end position="187"/>
    </location>
</feature>
<gene>
    <name evidence="3" type="ORF">A2W52_00190</name>
</gene>
<organism evidence="3 4">
    <name type="scientific">Candidatus Taylorbacteria bacterium RIFCSPHIGHO2_02_49_25</name>
    <dbReference type="NCBI Taxonomy" id="1802305"/>
    <lineage>
        <taxon>Bacteria</taxon>
        <taxon>Candidatus Tayloriibacteriota</taxon>
    </lineage>
</organism>
<name>A0A1G2MGW6_9BACT</name>
<sequence length="198" mass="22426">MHIGTTTLAILFAYKFPALFFGGFFLGETVIIPAAFLAGQNILSLSEVFWLTFLGTVSADVLWFLVGPFLWKVAHRFETISTKSEAVLKRLDELYANQPFRALLVSKFVFGTRFLTVIYLSFERVSALRFLVMNFLSTLLWLTTIAALGWLAGESIINLLPIISDVKYAFLFIVLLVIALKLAPIWFQKKIMHEKPPL</sequence>
<dbReference type="EMBL" id="MHRJ01000015">
    <property type="protein sequence ID" value="OHA23136.1"/>
    <property type="molecule type" value="Genomic_DNA"/>
</dbReference>
<evidence type="ECO:0000313" key="3">
    <source>
        <dbReference type="EMBL" id="OHA23136.1"/>
    </source>
</evidence>
<dbReference type="PANTHER" id="PTHR42709:SF2">
    <property type="entry name" value="INNER MEMBRANE PROTEIN YOHD"/>
    <property type="match status" value="1"/>
</dbReference>
<protein>
    <recommendedName>
        <fullName evidence="2">VTT domain-containing protein</fullName>
    </recommendedName>
</protein>